<evidence type="ECO:0000256" key="5">
    <source>
        <dbReference type="PROSITE-ProRule" id="PRU01240"/>
    </source>
</evidence>
<dbReference type="GO" id="GO:0006508">
    <property type="term" value="P:proteolysis"/>
    <property type="evidence" value="ECO:0007669"/>
    <property type="project" value="UniProtKB-KW"/>
</dbReference>
<dbReference type="PANTHER" id="PTHR43399:SF4">
    <property type="entry name" value="CELL WALL-ASSOCIATED PROTEASE"/>
    <property type="match status" value="1"/>
</dbReference>
<evidence type="ECO:0000313" key="9">
    <source>
        <dbReference type="EMBL" id="BBM81818.1"/>
    </source>
</evidence>
<evidence type="ECO:0000256" key="1">
    <source>
        <dbReference type="ARBA" id="ARBA00011073"/>
    </source>
</evidence>
<name>A0A5S9F0X7_UABAM</name>
<dbReference type="PROSITE" id="PS00136">
    <property type="entry name" value="SUBTILASE_ASP"/>
    <property type="match status" value="1"/>
</dbReference>
<dbReference type="InterPro" id="IPR000209">
    <property type="entry name" value="Peptidase_S8/S53_dom"/>
</dbReference>
<dbReference type="InterPro" id="IPR015500">
    <property type="entry name" value="Peptidase_S8_subtilisin-rel"/>
</dbReference>
<dbReference type="PRINTS" id="PR00723">
    <property type="entry name" value="SUBTILISIN"/>
</dbReference>
<dbReference type="KEGG" id="uam:UABAM_00157"/>
<dbReference type="PROSITE" id="PS51892">
    <property type="entry name" value="SUBTILASE"/>
    <property type="match status" value="1"/>
</dbReference>
<keyword evidence="4 5" id="KW-0720">Serine protease</keyword>
<dbReference type="InterPro" id="IPR022398">
    <property type="entry name" value="Peptidase_S8_His-AS"/>
</dbReference>
<dbReference type="PANTHER" id="PTHR43399">
    <property type="entry name" value="SUBTILISIN-RELATED"/>
    <property type="match status" value="1"/>
</dbReference>
<dbReference type="Proteomes" id="UP000326354">
    <property type="component" value="Chromosome"/>
</dbReference>
<dbReference type="InterPro" id="IPR051048">
    <property type="entry name" value="Peptidase_S8/S53_subtilisin"/>
</dbReference>
<feature type="active site" description="Charge relay system" evidence="5">
    <location>
        <position position="381"/>
    </location>
</feature>
<feature type="active site" description="Charge relay system" evidence="5">
    <location>
        <position position="147"/>
    </location>
</feature>
<feature type="transmembrane region" description="Helical" evidence="7">
    <location>
        <begin position="372"/>
        <end position="396"/>
    </location>
</feature>
<dbReference type="EMBL" id="AP019860">
    <property type="protein sequence ID" value="BBM81818.1"/>
    <property type="molecule type" value="Genomic_DNA"/>
</dbReference>
<reference evidence="9 10" key="1">
    <citation type="submission" date="2019-08" db="EMBL/GenBank/DDBJ databases">
        <title>Complete genome sequence of Candidatus Uab amorphum.</title>
        <authorList>
            <person name="Shiratori T."/>
            <person name="Suzuki S."/>
            <person name="Kakizawa Y."/>
            <person name="Ishida K."/>
        </authorList>
    </citation>
    <scope>NUCLEOTIDE SEQUENCE [LARGE SCALE GENOMIC DNA]</scope>
    <source>
        <strain evidence="9 10">SRT547</strain>
    </source>
</reference>
<sequence length="607" mass="67312">MKKWLFVLLVSCVLLQAKDYVPAQIIVKGNLQVAKDYLAKKQCVLHDVESIDSDIYVLRVAKNSDVLQMAKEMKLLRDIDFAQVNWIHTLRDVKAPKDTFWLHQWGMNNIGQDSPSGAQGTAGADIAVLKAWELNKGSRDVIVGVIDTGIDYTHPDLKGNMWINEKELKGVDGKDDDGNGYTDDKYGWNFITGVSKRTYHGQLGHPDPMDDNAHGTHCAGIIGATPNNYKGIAGVNWNVKLMALKFLNKEGSGSSSDAYLAVMYAIKNNVDVLSNSWGGGDKDDLMEYAIQKAKNSGVLFVAAAGNSASNNDHFPHYPSNYEVDNVVSVAATDNKDQLANFSNYGASTVHIAAPGVSIMSTIPVSMSRNKKFAYAAFSGTSMATPFVAGAAALLIAHDNNLRKKPMEIKKRLLSTVDVLPQLSGMVSSQGRLNVHNALANKVNAFYQLDNVESKDLNITAPRYNEELFDKTWRIAEPEADYVRVHFKWLVADIPNFDFIAIYDKSYRLIFRVEKQYPQGFWTPWIKGDAALVRFANALVAIEKNEEREFKTPDEGFRAGATVCMEEASGKIICYIPILSESFANFESAGFVIDKIEYVKAEEKNDKE</sequence>
<evidence type="ECO:0000259" key="8">
    <source>
        <dbReference type="Pfam" id="PF00082"/>
    </source>
</evidence>
<feature type="active site" description="Charge relay system" evidence="5">
    <location>
        <position position="214"/>
    </location>
</feature>
<evidence type="ECO:0000256" key="4">
    <source>
        <dbReference type="ARBA" id="ARBA00022825"/>
    </source>
</evidence>
<organism evidence="9 10">
    <name type="scientific">Uabimicrobium amorphum</name>
    <dbReference type="NCBI Taxonomy" id="2596890"/>
    <lineage>
        <taxon>Bacteria</taxon>
        <taxon>Pseudomonadati</taxon>
        <taxon>Planctomycetota</taxon>
        <taxon>Candidatus Uabimicrobiia</taxon>
        <taxon>Candidatus Uabimicrobiales</taxon>
        <taxon>Candidatus Uabimicrobiaceae</taxon>
        <taxon>Candidatus Uabimicrobium</taxon>
    </lineage>
</organism>
<dbReference type="AlphaFoldDB" id="A0A5S9F0X7"/>
<accession>A0A5S9F0X7</accession>
<dbReference type="InterPro" id="IPR036852">
    <property type="entry name" value="Peptidase_S8/S53_dom_sf"/>
</dbReference>
<keyword evidence="7" id="KW-0472">Membrane</keyword>
<evidence type="ECO:0000256" key="2">
    <source>
        <dbReference type="ARBA" id="ARBA00022670"/>
    </source>
</evidence>
<dbReference type="SUPFAM" id="SSF52743">
    <property type="entry name" value="Subtilisin-like"/>
    <property type="match status" value="1"/>
</dbReference>
<evidence type="ECO:0000256" key="3">
    <source>
        <dbReference type="ARBA" id="ARBA00022801"/>
    </source>
</evidence>
<evidence type="ECO:0000256" key="7">
    <source>
        <dbReference type="SAM" id="Phobius"/>
    </source>
</evidence>
<feature type="domain" description="Peptidase S8/S53" evidence="8">
    <location>
        <begin position="139"/>
        <end position="417"/>
    </location>
</feature>
<dbReference type="PROSITE" id="PS00138">
    <property type="entry name" value="SUBTILASE_SER"/>
    <property type="match status" value="1"/>
</dbReference>
<keyword evidence="7" id="KW-1133">Transmembrane helix</keyword>
<dbReference type="Gene3D" id="3.40.50.200">
    <property type="entry name" value="Peptidase S8/S53 domain"/>
    <property type="match status" value="1"/>
</dbReference>
<keyword evidence="2 5" id="KW-0645">Protease</keyword>
<protein>
    <submittedName>
        <fullName evidence="9">Collagenolytic serine protease</fullName>
    </submittedName>
</protein>
<gene>
    <name evidence="9" type="ORF">UABAM_00157</name>
</gene>
<keyword evidence="10" id="KW-1185">Reference proteome</keyword>
<keyword evidence="7" id="KW-0812">Transmembrane</keyword>
<dbReference type="GO" id="GO:0004252">
    <property type="term" value="F:serine-type endopeptidase activity"/>
    <property type="evidence" value="ECO:0007669"/>
    <property type="project" value="UniProtKB-UniRule"/>
</dbReference>
<dbReference type="InterPro" id="IPR023827">
    <property type="entry name" value="Peptidase_S8_Asp-AS"/>
</dbReference>
<dbReference type="InterPro" id="IPR023828">
    <property type="entry name" value="Peptidase_S8_Ser-AS"/>
</dbReference>
<comment type="similarity">
    <text evidence="1 5 6">Belongs to the peptidase S8 family.</text>
</comment>
<evidence type="ECO:0000256" key="6">
    <source>
        <dbReference type="RuleBase" id="RU003355"/>
    </source>
</evidence>
<keyword evidence="3 5" id="KW-0378">Hydrolase</keyword>
<dbReference type="RefSeq" id="WP_151966084.1">
    <property type="nucleotide sequence ID" value="NZ_AP019860.1"/>
</dbReference>
<dbReference type="CDD" id="cd07473">
    <property type="entry name" value="Peptidases_S8_Subtilisin_like"/>
    <property type="match status" value="1"/>
</dbReference>
<dbReference type="OrthoDB" id="252653at2"/>
<evidence type="ECO:0000313" key="10">
    <source>
        <dbReference type="Proteomes" id="UP000326354"/>
    </source>
</evidence>
<dbReference type="InterPro" id="IPR034204">
    <property type="entry name" value="PfSUB1-like_cat_dom"/>
</dbReference>
<proteinExistence type="inferred from homology"/>
<dbReference type="PROSITE" id="PS00137">
    <property type="entry name" value="SUBTILASE_HIS"/>
    <property type="match status" value="1"/>
</dbReference>
<dbReference type="Pfam" id="PF00082">
    <property type="entry name" value="Peptidase_S8"/>
    <property type="match status" value="1"/>
</dbReference>